<evidence type="ECO:0000313" key="2">
    <source>
        <dbReference type="Proteomes" id="UP000012338"/>
    </source>
</evidence>
<protein>
    <recommendedName>
        <fullName evidence="3">HTH psq-type domain-containing protein</fullName>
    </recommendedName>
</protein>
<organism evidence="1 2">
    <name type="scientific">Cochliobolus heterostrophus (strain C4 / ATCC 48331 / race T)</name>
    <name type="common">Southern corn leaf blight fungus</name>
    <name type="synonym">Bipolaris maydis</name>
    <dbReference type="NCBI Taxonomy" id="665024"/>
    <lineage>
        <taxon>Eukaryota</taxon>
        <taxon>Fungi</taxon>
        <taxon>Dikarya</taxon>
        <taxon>Ascomycota</taxon>
        <taxon>Pezizomycotina</taxon>
        <taxon>Dothideomycetes</taxon>
        <taxon>Pleosporomycetidae</taxon>
        <taxon>Pleosporales</taxon>
        <taxon>Pleosporineae</taxon>
        <taxon>Pleosporaceae</taxon>
        <taxon>Bipolaris</taxon>
    </lineage>
</organism>
<evidence type="ECO:0000313" key="1">
    <source>
        <dbReference type="EMBL" id="ENI01141.1"/>
    </source>
</evidence>
<proteinExistence type="predicted"/>
<sequence length="75" mass="8735">RRAAAVYNIAETTLRRRRASKLARRDYQPNLKKLTKLEEEVIVNYILNLNLHRFAPTYDAIRDIANKLLAARGAR</sequence>
<gene>
    <name evidence="1" type="ORF">COCC4DRAFT_148508</name>
</gene>
<accession>N4X3I9</accession>
<dbReference type="HOGENOM" id="CLU_013929_8_5_1"/>
<dbReference type="OrthoDB" id="3691787at2759"/>
<dbReference type="Proteomes" id="UP000012338">
    <property type="component" value="Unassembled WGS sequence"/>
</dbReference>
<dbReference type="EMBL" id="KB733469">
    <property type="protein sequence ID" value="ENI01141.1"/>
    <property type="molecule type" value="Genomic_DNA"/>
</dbReference>
<reference evidence="2" key="2">
    <citation type="journal article" date="2013" name="PLoS Genet.">
        <title>Comparative genome structure, secondary metabolite, and effector coding capacity across Cochliobolus pathogens.</title>
        <authorList>
            <person name="Condon B.J."/>
            <person name="Leng Y."/>
            <person name="Wu D."/>
            <person name="Bushley K.E."/>
            <person name="Ohm R.A."/>
            <person name="Otillar R."/>
            <person name="Martin J."/>
            <person name="Schackwitz W."/>
            <person name="Grimwood J."/>
            <person name="MohdZainudin N."/>
            <person name="Xue C."/>
            <person name="Wang R."/>
            <person name="Manning V.A."/>
            <person name="Dhillon B."/>
            <person name="Tu Z.J."/>
            <person name="Steffenson B.J."/>
            <person name="Salamov A."/>
            <person name="Sun H."/>
            <person name="Lowry S."/>
            <person name="LaButti K."/>
            <person name="Han J."/>
            <person name="Copeland A."/>
            <person name="Lindquist E."/>
            <person name="Barry K."/>
            <person name="Schmutz J."/>
            <person name="Baker S.E."/>
            <person name="Ciuffetti L.M."/>
            <person name="Grigoriev I.V."/>
            <person name="Zhong S."/>
            <person name="Turgeon B.G."/>
        </authorList>
    </citation>
    <scope>NUCLEOTIDE SEQUENCE [LARGE SCALE GENOMIC DNA]</scope>
    <source>
        <strain evidence="2">C4 / ATCC 48331 / race T</strain>
    </source>
</reference>
<dbReference type="AlphaFoldDB" id="N4X3I9"/>
<reference evidence="1 2" key="1">
    <citation type="journal article" date="2012" name="PLoS Pathog.">
        <title>Diverse lifestyles and strategies of plant pathogenesis encoded in the genomes of eighteen Dothideomycetes fungi.</title>
        <authorList>
            <person name="Ohm R.A."/>
            <person name="Feau N."/>
            <person name="Henrissat B."/>
            <person name="Schoch C.L."/>
            <person name="Horwitz B.A."/>
            <person name="Barry K.W."/>
            <person name="Condon B.J."/>
            <person name="Copeland A.C."/>
            <person name="Dhillon B."/>
            <person name="Glaser F."/>
            <person name="Hesse C.N."/>
            <person name="Kosti I."/>
            <person name="LaButti K."/>
            <person name="Lindquist E.A."/>
            <person name="Lucas S."/>
            <person name="Salamov A.A."/>
            <person name="Bradshaw R.E."/>
            <person name="Ciuffetti L."/>
            <person name="Hamelin R.C."/>
            <person name="Kema G.H.J."/>
            <person name="Lawrence C."/>
            <person name="Scott J.A."/>
            <person name="Spatafora J.W."/>
            <person name="Turgeon B.G."/>
            <person name="de Wit P.J.G.M."/>
            <person name="Zhong S."/>
            <person name="Goodwin S.B."/>
            <person name="Grigoriev I.V."/>
        </authorList>
    </citation>
    <scope>NUCLEOTIDE SEQUENCE [LARGE SCALE GENOMIC DNA]</scope>
    <source>
        <strain evidence="2">C4 / ATCC 48331 / race T</strain>
    </source>
</reference>
<name>N4X3I9_COCH4</name>
<keyword evidence="2" id="KW-1185">Reference proteome</keyword>
<feature type="non-terminal residue" evidence="1">
    <location>
        <position position="1"/>
    </location>
</feature>
<evidence type="ECO:0008006" key="3">
    <source>
        <dbReference type="Google" id="ProtNLM"/>
    </source>
</evidence>